<evidence type="ECO:0000313" key="2">
    <source>
        <dbReference type="Proteomes" id="UP000015241"/>
    </source>
</evidence>
<dbReference type="AlphaFoldDB" id="S8DS85"/>
<reference evidence="1 2" key="1">
    <citation type="journal article" date="2012" name="Science">
        <title>The Paleozoic origin of enzymatic lignin decomposition reconstructed from 31 fungal genomes.</title>
        <authorList>
            <person name="Floudas D."/>
            <person name="Binder M."/>
            <person name="Riley R."/>
            <person name="Barry K."/>
            <person name="Blanchette R.A."/>
            <person name="Henrissat B."/>
            <person name="Martinez A.T."/>
            <person name="Otillar R."/>
            <person name="Spatafora J.W."/>
            <person name="Yadav J.S."/>
            <person name="Aerts A."/>
            <person name="Benoit I."/>
            <person name="Boyd A."/>
            <person name="Carlson A."/>
            <person name="Copeland A."/>
            <person name="Coutinho P.M."/>
            <person name="de Vries R.P."/>
            <person name="Ferreira P."/>
            <person name="Findley K."/>
            <person name="Foster B."/>
            <person name="Gaskell J."/>
            <person name="Glotzer D."/>
            <person name="Gorecki P."/>
            <person name="Heitman J."/>
            <person name="Hesse C."/>
            <person name="Hori C."/>
            <person name="Igarashi K."/>
            <person name="Jurgens J.A."/>
            <person name="Kallen N."/>
            <person name="Kersten P."/>
            <person name="Kohler A."/>
            <person name="Kuees U."/>
            <person name="Kumar T.K.A."/>
            <person name="Kuo A."/>
            <person name="LaButti K."/>
            <person name="Larrondo L.F."/>
            <person name="Lindquist E."/>
            <person name="Ling A."/>
            <person name="Lombard V."/>
            <person name="Lucas S."/>
            <person name="Lundell T."/>
            <person name="Martin R."/>
            <person name="McLaughlin D.J."/>
            <person name="Morgenstern I."/>
            <person name="Morin E."/>
            <person name="Murat C."/>
            <person name="Nagy L.G."/>
            <person name="Nolan M."/>
            <person name="Ohm R.A."/>
            <person name="Patyshakuliyeva A."/>
            <person name="Rokas A."/>
            <person name="Ruiz-Duenas F.J."/>
            <person name="Sabat G."/>
            <person name="Salamov A."/>
            <person name="Samejima M."/>
            <person name="Schmutz J."/>
            <person name="Slot J.C."/>
            <person name="St John F."/>
            <person name="Stenlid J."/>
            <person name="Sun H."/>
            <person name="Sun S."/>
            <person name="Syed K."/>
            <person name="Tsang A."/>
            <person name="Wiebenga A."/>
            <person name="Young D."/>
            <person name="Pisabarro A."/>
            <person name="Eastwood D.C."/>
            <person name="Martin F."/>
            <person name="Cullen D."/>
            <person name="Grigoriev I.V."/>
            <person name="Hibbett D.S."/>
        </authorList>
    </citation>
    <scope>NUCLEOTIDE SEQUENCE</scope>
    <source>
        <strain evidence="2">FP-58527</strain>
    </source>
</reference>
<name>S8DS85_FOMSC</name>
<dbReference type="EMBL" id="KE504246">
    <property type="protein sequence ID" value="EPS94053.1"/>
    <property type="molecule type" value="Genomic_DNA"/>
</dbReference>
<proteinExistence type="predicted"/>
<dbReference type="eggNOG" id="ENOG502SEHZ">
    <property type="taxonomic scope" value="Eukaryota"/>
</dbReference>
<dbReference type="OrthoDB" id="3133167at2759"/>
<protein>
    <submittedName>
        <fullName evidence="1">Uncharacterized protein</fullName>
    </submittedName>
</protein>
<evidence type="ECO:0000313" key="1">
    <source>
        <dbReference type="EMBL" id="EPS94053.1"/>
    </source>
</evidence>
<organism evidence="1 2">
    <name type="scientific">Fomitopsis schrenkii</name>
    <name type="common">Brown rot fungus</name>
    <dbReference type="NCBI Taxonomy" id="2126942"/>
    <lineage>
        <taxon>Eukaryota</taxon>
        <taxon>Fungi</taxon>
        <taxon>Dikarya</taxon>
        <taxon>Basidiomycota</taxon>
        <taxon>Agaricomycotina</taxon>
        <taxon>Agaricomycetes</taxon>
        <taxon>Polyporales</taxon>
        <taxon>Fomitopsis</taxon>
    </lineage>
</organism>
<dbReference type="STRING" id="743788.S8DS85"/>
<keyword evidence="2" id="KW-1185">Reference proteome</keyword>
<gene>
    <name evidence="1" type="ORF">FOMPIDRAFT_26307</name>
</gene>
<dbReference type="Proteomes" id="UP000015241">
    <property type="component" value="Unassembled WGS sequence"/>
</dbReference>
<dbReference type="HOGENOM" id="CLU_195660_0_0_1"/>
<dbReference type="InParanoid" id="S8DS85"/>
<feature type="non-terminal residue" evidence="1">
    <location>
        <position position="75"/>
    </location>
</feature>
<accession>S8DS85</accession>
<sequence length="75" mass="8170">MASIGDHRTPAGHPFFQYLVAALSVYELGPSSVPVPKYDGPSDWQTDSILRSLTAVARRMYTSEEALTAIKASEN</sequence>